<evidence type="ECO:0000313" key="3">
    <source>
        <dbReference type="EMBL" id="KRX06698.1"/>
    </source>
</evidence>
<feature type="region of interest" description="Disordered" evidence="2">
    <location>
        <begin position="1"/>
        <end position="24"/>
    </location>
</feature>
<evidence type="ECO:0000256" key="1">
    <source>
        <dbReference type="SAM" id="Coils"/>
    </source>
</evidence>
<keyword evidence="1" id="KW-0175">Coiled coil</keyword>
<gene>
    <name evidence="3" type="ORF">PPERSA_09100</name>
</gene>
<name>A0A0V0QXA4_PSEPJ</name>
<keyword evidence="4" id="KW-1185">Reference proteome</keyword>
<dbReference type="EMBL" id="LDAU01000092">
    <property type="protein sequence ID" value="KRX06698.1"/>
    <property type="molecule type" value="Genomic_DNA"/>
</dbReference>
<organism evidence="3 4">
    <name type="scientific">Pseudocohnilembus persalinus</name>
    <name type="common">Ciliate</name>
    <dbReference type="NCBI Taxonomy" id="266149"/>
    <lineage>
        <taxon>Eukaryota</taxon>
        <taxon>Sar</taxon>
        <taxon>Alveolata</taxon>
        <taxon>Ciliophora</taxon>
        <taxon>Intramacronucleata</taxon>
        <taxon>Oligohymenophorea</taxon>
        <taxon>Scuticociliatia</taxon>
        <taxon>Philasterida</taxon>
        <taxon>Pseudocohnilembidae</taxon>
        <taxon>Pseudocohnilembus</taxon>
    </lineage>
</organism>
<evidence type="ECO:0000313" key="4">
    <source>
        <dbReference type="Proteomes" id="UP000054937"/>
    </source>
</evidence>
<protein>
    <submittedName>
        <fullName evidence="3">Uncharacterized protein</fullName>
    </submittedName>
</protein>
<dbReference type="FunCoup" id="A0A0V0QXA4">
    <property type="interactions" value="3"/>
</dbReference>
<proteinExistence type="predicted"/>
<comment type="caution">
    <text evidence="3">The sequence shown here is derived from an EMBL/GenBank/DDBJ whole genome shotgun (WGS) entry which is preliminary data.</text>
</comment>
<dbReference type="InParanoid" id="A0A0V0QXA4"/>
<sequence>MKELKEERENQIESQKNGNYSLNDLPPFLEEGVLNTNKKNNWEKINGNCVNKPYFINKTKTIKKEIAAFLQGNEINKYVTFNSINNISCSNFFNQNNENNFLNEYLMEMEDRKQMQKSEYEKKKNIDQQAIKMQLAKIHDGYQDSVKYATNFLDKLKNQDQEIEKMEFKKQQLRKREVLKVYQVQKNKYKQQWEQFNIPGGNKEILKQQINKLQSSLANPNLKHNFQEYFIQNQNNMPIDKMERQRIYNEYNRNKDFKQNIEKYENEEINEKNKNKQKKVMIQSQQIAKFKKSINNYNSNNNQKSLEKNQTINKKNCNQIIEASFNVPCEKVIIYRDGNWEPQISKYMQEIDEKLRDMLKIQKDRSKLKGARNMQKYQNISDRLNQKKILLFEDFNQIEYDDLMKEFQNKVGKTENLYDNFVEILDVQLNYSQITNFVKEDKNNKYYKLYDQSDVIKAKEENKLLAKKYWTFEDENENDQNYQNFNNQLYKNDQSNFLINRSKKNQNASFQNSFLSIHTYQSRSEQDESQIAKNLVKFQDINLSKDKKINDSLGISKQMEQSKQFLVEQNTNIDLNNLNKNVNDSNMEYRKLLEDLDSKGAGSQQKIKLSILQNSGASSLKSQSFLDKSFYSQQSQKLNEFSILKDKSQSQIVEVSQTHLNSYLEQMRKNYKKKNDSQFDLNPETLKILTDSQRSFQNEQNKNSSTFEQYNQQPKQVDPVYYMQQEQMLKDLIKKEIEKNFQPQGNPYQGQLQQNNNDFQSRNFQTQNQFNNNNYNNNNMSQTRSNNFFTQYENNLQENDLAQKIVDSVNFLCSENRNDQKNLPLKFRIKNKKSQKSQQQQLQQQDGNFSLFFVDQFFQNLKFLKKIKVQDPYPYNIIKEVEKQLMFNNFSFLFQKLDVNQINDDYLQLLFILCLYLVKNVDVNSVKCKKFCFKKSDKNKIQGDFIDVYYETVQIDKETQISKREKYICQLRLVNNEKYWVKQNNNCEEDQQQNNEYKLGNIKSLLNVEQKKAQQNIIQMCYSQNLIFFVQNFVKNKSDFYSFNNNQLGFNLDIIATEKFKPQFKLELFLQPLIELQEIINNQNINLNLKQNDKKQVIKLNECIDFVRNDLGQENLYQQNLKIVRQKLENGFKKDYGQFAILKEKIQLVEHLFAQKQNKDMKKIEEIVEIEIFEELCKLIQDENSIKLPFMRKNIDMRFFQIIMNFIQNHNIDEQIRIENLEPWNILQQFNLDKIFDGFNFQYIKEFHFKLVFLMCLLYTENVNQNSIRAEKFVPKIVYNQENQVKNISDGYIDIYYENSDASQKYKLELKQQSTYFGYLADFNALNQVNNYCIPYSYGQGLIVHLGGPFYQIQKSECAQPQLDIEYFYSQIMDIKNYDYEKYV</sequence>
<feature type="coiled-coil region" evidence="1">
    <location>
        <begin position="247"/>
        <end position="286"/>
    </location>
</feature>
<feature type="compositionally biased region" description="Basic and acidic residues" evidence="2">
    <location>
        <begin position="1"/>
        <end position="11"/>
    </location>
</feature>
<evidence type="ECO:0000256" key="2">
    <source>
        <dbReference type="SAM" id="MobiDB-lite"/>
    </source>
</evidence>
<feature type="compositionally biased region" description="Polar residues" evidence="2">
    <location>
        <begin position="12"/>
        <end position="22"/>
    </location>
</feature>
<accession>A0A0V0QXA4</accession>
<dbReference type="Proteomes" id="UP000054937">
    <property type="component" value="Unassembled WGS sequence"/>
</dbReference>
<reference evidence="3 4" key="1">
    <citation type="journal article" date="2015" name="Sci. Rep.">
        <title>Genome of the facultative scuticociliatosis pathogen Pseudocohnilembus persalinus provides insight into its virulence through horizontal gene transfer.</title>
        <authorList>
            <person name="Xiong J."/>
            <person name="Wang G."/>
            <person name="Cheng J."/>
            <person name="Tian M."/>
            <person name="Pan X."/>
            <person name="Warren A."/>
            <person name="Jiang C."/>
            <person name="Yuan D."/>
            <person name="Miao W."/>
        </authorList>
    </citation>
    <scope>NUCLEOTIDE SEQUENCE [LARGE SCALE GENOMIC DNA]</scope>
    <source>
        <strain evidence="3">36N120E</strain>
    </source>
</reference>